<dbReference type="InterPro" id="IPR036390">
    <property type="entry name" value="WH_DNA-bd_sf"/>
</dbReference>
<dbReference type="InterPro" id="IPR050679">
    <property type="entry name" value="Bact_HTH_transcr_reg"/>
</dbReference>
<evidence type="ECO:0000256" key="2">
    <source>
        <dbReference type="ARBA" id="ARBA00023125"/>
    </source>
</evidence>
<dbReference type="SUPFAM" id="SSF46785">
    <property type="entry name" value="Winged helix' DNA-binding domain"/>
    <property type="match status" value="1"/>
</dbReference>
<comment type="caution">
    <text evidence="6">The sequence shown here is derived from an EMBL/GenBank/DDBJ whole genome shotgun (WGS) entry which is preliminary data.</text>
</comment>
<evidence type="ECO:0000256" key="1">
    <source>
        <dbReference type="ARBA" id="ARBA00023015"/>
    </source>
</evidence>
<evidence type="ECO:0000313" key="8">
    <source>
        <dbReference type="Proteomes" id="UP000190256"/>
    </source>
</evidence>
<dbReference type="Gene3D" id="1.10.10.10">
    <property type="entry name" value="Winged helix-like DNA-binding domain superfamily/Winged helix DNA-binding domain"/>
    <property type="match status" value="1"/>
</dbReference>
<dbReference type="Proteomes" id="UP000190256">
    <property type="component" value="Unassembled WGS sequence"/>
</dbReference>
<evidence type="ECO:0000259" key="4">
    <source>
        <dbReference type="PROSITE" id="PS50949"/>
    </source>
</evidence>
<keyword evidence="1" id="KW-0805">Transcription regulation</keyword>
<dbReference type="InterPro" id="IPR011663">
    <property type="entry name" value="UTRA"/>
</dbReference>
<proteinExistence type="predicted"/>
<keyword evidence="3" id="KW-0804">Transcription</keyword>
<keyword evidence="2" id="KW-0238">DNA-binding</keyword>
<dbReference type="Pfam" id="PF07702">
    <property type="entry name" value="UTRA"/>
    <property type="match status" value="1"/>
</dbReference>
<protein>
    <submittedName>
        <fullName evidence="6">GntR family transcriptional regulator</fullName>
    </submittedName>
</protein>
<dbReference type="InterPro" id="IPR028978">
    <property type="entry name" value="Chorismate_lyase_/UTRA_dom_sf"/>
</dbReference>
<dbReference type="EMBL" id="MRAE01000008">
    <property type="protein sequence ID" value="OOO68520.1"/>
    <property type="molecule type" value="Genomic_DNA"/>
</dbReference>
<dbReference type="AlphaFoldDB" id="A0A1S9IDX0"/>
<dbReference type="Proteomes" id="UP000190206">
    <property type="component" value="Unassembled WGS sequence"/>
</dbReference>
<dbReference type="Gene3D" id="3.40.1410.10">
    <property type="entry name" value="Chorismate lyase-like"/>
    <property type="match status" value="1"/>
</dbReference>
<dbReference type="PROSITE" id="PS50949">
    <property type="entry name" value="HTH_GNTR"/>
    <property type="match status" value="1"/>
</dbReference>
<dbReference type="SMART" id="SM00345">
    <property type="entry name" value="HTH_GNTR"/>
    <property type="match status" value="1"/>
</dbReference>
<dbReference type="STRING" id="1962263.BS637_01350"/>
<accession>A0A1S9IDX0</accession>
<gene>
    <name evidence="5" type="ORF">BS637_01350</name>
    <name evidence="6" type="ORF">BS638_05110</name>
</gene>
<dbReference type="OrthoDB" id="457376at2"/>
<dbReference type="Pfam" id="PF00392">
    <property type="entry name" value="GntR"/>
    <property type="match status" value="1"/>
</dbReference>
<dbReference type="SUPFAM" id="SSF64288">
    <property type="entry name" value="Chorismate lyase-like"/>
    <property type="match status" value="1"/>
</dbReference>
<dbReference type="InterPro" id="IPR000524">
    <property type="entry name" value="Tscrpt_reg_HTH_GntR"/>
</dbReference>
<dbReference type="CDD" id="cd07377">
    <property type="entry name" value="WHTH_GntR"/>
    <property type="match status" value="1"/>
</dbReference>
<dbReference type="SMART" id="SM00866">
    <property type="entry name" value="UTRA"/>
    <property type="match status" value="1"/>
</dbReference>
<dbReference type="PANTHER" id="PTHR44846:SF1">
    <property type="entry name" value="MANNOSYL-D-GLYCERATE TRANSPORT_METABOLISM SYSTEM REPRESSOR MNGR-RELATED"/>
    <property type="match status" value="1"/>
</dbReference>
<dbReference type="RefSeq" id="WP_078022714.1">
    <property type="nucleotide sequence ID" value="NZ_JADPGM010000003.1"/>
</dbReference>
<dbReference type="GO" id="GO:0003677">
    <property type="term" value="F:DNA binding"/>
    <property type="evidence" value="ECO:0007669"/>
    <property type="project" value="UniProtKB-KW"/>
</dbReference>
<evidence type="ECO:0000313" key="6">
    <source>
        <dbReference type="EMBL" id="OOO68520.1"/>
    </source>
</evidence>
<dbReference type="EMBL" id="MRAD01000001">
    <property type="protein sequence ID" value="OOO63702.1"/>
    <property type="molecule type" value="Genomic_DNA"/>
</dbReference>
<dbReference type="GO" id="GO:0045892">
    <property type="term" value="P:negative regulation of DNA-templated transcription"/>
    <property type="evidence" value="ECO:0007669"/>
    <property type="project" value="TreeGrafter"/>
</dbReference>
<feature type="domain" description="HTH gntR-type" evidence="4">
    <location>
        <begin position="10"/>
        <end position="78"/>
    </location>
</feature>
<sequence>MKIVSKESPIPLHYQIKEILQEMIENEELKSGDAIPTERELCMIQGVSRMTVNKAIMSLVNEGLLYREQGKGTFVAKPKKNKEIAGLKSFSEIMHDKGIKTETKILFFNIKQATKKIKFILNLSDDNNKVIEISRLRIADGEPVAIENVWIPQYLCSDMDKETIDGKSLYEIFKNKYNYFPEKAKQTIEPVILSEDECELLNQDKNALALMFRRTTYIKNEVPIEYTKAIYRSDIYKYELVFKE</sequence>
<dbReference type="PANTHER" id="PTHR44846">
    <property type="entry name" value="MANNOSYL-D-GLYCERATE TRANSPORT/METABOLISM SYSTEM REPRESSOR MNGR-RELATED"/>
    <property type="match status" value="1"/>
</dbReference>
<reference evidence="6 8" key="1">
    <citation type="submission" date="2016-12" db="EMBL/GenBank/DDBJ databases">
        <title>Clostridium tepidum sp. nov., a close relative of Clostridium sporogenes and Clostridium botulinum Group I.</title>
        <authorList>
            <person name="Dobritsa A.P."/>
            <person name="Kutumbaka K.K."/>
            <person name="Werner K."/>
            <person name="Wiedmann M."/>
            <person name="Asmus A."/>
            <person name="Samadpour M."/>
        </authorList>
    </citation>
    <scope>NUCLEOTIDE SEQUENCE [LARGE SCALE GENOMIC DNA]</scope>
    <source>
        <strain evidence="6 8">IEH 97212</strain>
    </source>
</reference>
<dbReference type="FunFam" id="1.10.10.10:FF:000079">
    <property type="entry name" value="GntR family transcriptional regulator"/>
    <property type="match status" value="1"/>
</dbReference>
<evidence type="ECO:0000313" key="7">
    <source>
        <dbReference type="Proteomes" id="UP000190206"/>
    </source>
</evidence>
<keyword evidence="7" id="KW-1185">Reference proteome</keyword>
<evidence type="ECO:0000256" key="3">
    <source>
        <dbReference type="ARBA" id="ARBA00023163"/>
    </source>
</evidence>
<name>A0A1S9IDX0_9CLOT</name>
<reference evidence="5 7" key="2">
    <citation type="submission" date="2016-12" db="EMBL/GenBank/DDBJ databases">
        <title>Clostridium tepidum sp. nov., a close relative of Clostridium sporogenes and Clostridium botulinum Group I.</title>
        <authorList>
            <person name="Dobritsa A.P."/>
            <person name="Kutumbaka K."/>
            <person name="Werner K."/>
            <person name="Samadpour M."/>
        </authorList>
    </citation>
    <scope>NUCLEOTIDE SEQUENCE [LARGE SCALE GENOMIC DNA]</scope>
    <source>
        <strain evidence="5 7">PE</strain>
    </source>
</reference>
<dbReference type="GO" id="GO:0003700">
    <property type="term" value="F:DNA-binding transcription factor activity"/>
    <property type="evidence" value="ECO:0007669"/>
    <property type="project" value="InterPro"/>
</dbReference>
<dbReference type="PRINTS" id="PR00035">
    <property type="entry name" value="HTHGNTR"/>
</dbReference>
<organism evidence="6 8">
    <name type="scientific">Clostridium tepidum</name>
    <dbReference type="NCBI Taxonomy" id="1962263"/>
    <lineage>
        <taxon>Bacteria</taxon>
        <taxon>Bacillati</taxon>
        <taxon>Bacillota</taxon>
        <taxon>Clostridia</taxon>
        <taxon>Eubacteriales</taxon>
        <taxon>Clostridiaceae</taxon>
        <taxon>Clostridium</taxon>
    </lineage>
</organism>
<dbReference type="InterPro" id="IPR036388">
    <property type="entry name" value="WH-like_DNA-bd_sf"/>
</dbReference>
<evidence type="ECO:0000313" key="5">
    <source>
        <dbReference type="EMBL" id="OOO63702.1"/>
    </source>
</evidence>